<dbReference type="Proteomes" id="UP000092443">
    <property type="component" value="Unplaced"/>
</dbReference>
<evidence type="ECO:0000313" key="1">
    <source>
        <dbReference type="Proteomes" id="UP000092443"/>
    </source>
</evidence>
<keyword evidence="1" id="KW-1185">Reference proteome</keyword>
<reference evidence="2" key="1">
    <citation type="submission" date="2025-08" db="UniProtKB">
        <authorList>
            <consortium name="RefSeq"/>
        </authorList>
    </citation>
    <scope>IDENTIFICATION</scope>
    <source>
        <tissue evidence="2">Whole body pupa</tissue>
    </source>
</reference>
<dbReference type="GO" id="GO:0071897">
    <property type="term" value="P:DNA biosynthetic process"/>
    <property type="evidence" value="ECO:0007669"/>
    <property type="project" value="UniProtKB-ARBA"/>
</dbReference>
<protein>
    <submittedName>
        <fullName evidence="2">Uncharacterized protein LOC119632662</fullName>
    </submittedName>
</protein>
<organism evidence="1 2">
    <name type="scientific">Glossina fuscipes</name>
    <dbReference type="NCBI Taxonomy" id="7396"/>
    <lineage>
        <taxon>Eukaryota</taxon>
        <taxon>Metazoa</taxon>
        <taxon>Ecdysozoa</taxon>
        <taxon>Arthropoda</taxon>
        <taxon>Hexapoda</taxon>
        <taxon>Insecta</taxon>
        <taxon>Pterygota</taxon>
        <taxon>Neoptera</taxon>
        <taxon>Endopterygota</taxon>
        <taxon>Diptera</taxon>
        <taxon>Brachycera</taxon>
        <taxon>Muscomorpha</taxon>
        <taxon>Hippoboscoidea</taxon>
        <taxon>Glossinidae</taxon>
        <taxon>Glossina</taxon>
    </lineage>
</organism>
<dbReference type="GeneID" id="119632662"/>
<sequence>MFRTATGAVAAIKGKAIRNISISDVSMKHEYLVVDIMDDVILRIDIMAKHSFVLDMLRQVLQYATATLPLTVGYDSQAEGLQIVVQRQQRIPGNSEAIVRATGTRDLKLSKTWVVEPNKEWDIRTQCHKAEYVINHKAEVPKTCSNISQEAEILVTRWSSNLDEQQKKYAKKFLLENWSIVSGVTNSDDRINVAKHTINTAGIDPIRQRPRRIPPAKRGEMADLIKDMQERKVIEPSNSPWCSPVVLVKKKGWVYRIFRGLQKVERNDQEE</sequence>
<name>A0A8U0W9D0_9MUSC</name>
<accession>A0A8U0W9D0</accession>
<evidence type="ECO:0000313" key="2">
    <source>
        <dbReference type="RefSeq" id="XP_037881609.1"/>
    </source>
</evidence>
<dbReference type="InterPro" id="IPR043502">
    <property type="entry name" value="DNA/RNA_pol_sf"/>
</dbReference>
<dbReference type="Gene3D" id="3.10.10.10">
    <property type="entry name" value="HIV Type 1 Reverse Transcriptase, subunit A, domain 1"/>
    <property type="match status" value="1"/>
</dbReference>
<proteinExistence type="predicted"/>
<dbReference type="KEGG" id="gfs:119632662"/>
<dbReference type="RefSeq" id="XP_037881609.1">
    <property type="nucleotide sequence ID" value="XM_038025681.1"/>
</dbReference>
<dbReference type="SUPFAM" id="SSF56672">
    <property type="entry name" value="DNA/RNA polymerases"/>
    <property type="match status" value="1"/>
</dbReference>
<gene>
    <name evidence="2" type="primary">LOC119632662</name>
</gene>
<dbReference type="AlphaFoldDB" id="A0A8U0W9D0"/>